<gene>
    <name evidence="1" type="primary">RPS7</name>
    <name evidence="1" type="ORF">EHP00_315</name>
</gene>
<dbReference type="Proteomes" id="UP000192758">
    <property type="component" value="Unassembled WGS sequence"/>
</dbReference>
<organism evidence="1 2">
    <name type="scientific">Ecytonucleospora hepatopenaei</name>
    <dbReference type="NCBI Taxonomy" id="646526"/>
    <lineage>
        <taxon>Eukaryota</taxon>
        <taxon>Fungi</taxon>
        <taxon>Fungi incertae sedis</taxon>
        <taxon>Microsporidia</taxon>
        <taxon>Enterocytozoonidae</taxon>
        <taxon>Ecytonucleospora</taxon>
    </lineage>
</organism>
<comment type="caution">
    <text evidence="1">The sequence shown here is derived from an EMBL/GenBank/DDBJ whole genome shotgun (WGS) entry which is preliminary data.</text>
</comment>
<dbReference type="OrthoDB" id="1724687at2759"/>
<evidence type="ECO:0000313" key="2">
    <source>
        <dbReference type="Proteomes" id="UP000192758"/>
    </source>
</evidence>
<dbReference type="VEuPathDB" id="MicrosporidiaDB:EHP00_315"/>
<name>A0A1W0E781_9MICR</name>
<protein>
    <submittedName>
        <fullName evidence="1">RPS7</fullName>
    </submittedName>
</protein>
<proteinExistence type="predicted"/>
<dbReference type="EMBL" id="MNPJ01000014">
    <property type="protein sequence ID" value="OQS55091.1"/>
    <property type="molecule type" value="Genomic_DNA"/>
</dbReference>
<keyword evidence="2" id="KW-1185">Reference proteome</keyword>
<accession>A0A1W0E781</accession>
<reference evidence="1 2" key="1">
    <citation type="journal article" date="2017" name="Environ. Microbiol.">
        <title>Decay of the glycolytic pathway and adaptation to intranuclear parasitism within Enterocytozoonidae microsporidia.</title>
        <authorList>
            <person name="Wiredu Boakye D."/>
            <person name="Jaroenlak P."/>
            <person name="Prachumwat A."/>
            <person name="Williams T.A."/>
            <person name="Bateman K.S."/>
            <person name="Itsathitphaisarn O."/>
            <person name="Sritunyalucksana K."/>
            <person name="Paszkiewicz K.H."/>
            <person name="Moore K.A."/>
            <person name="Stentiford G.D."/>
            <person name="Williams B.A."/>
        </authorList>
    </citation>
    <scope>NUCLEOTIDE SEQUENCE [LARGE SCALE GENOMIC DNA]</scope>
    <source>
        <strain evidence="1 2">TH1</strain>
    </source>
</reference>
<evidence type="ECO:0000313" key="1">
    <source>
        <dbReference type="EMBL" id="OQS55091.1"/>
    </source>
</evidence>
<sequence length="169" mass="19456">MSKLTENESKVSKIIENVLAEEIAAKPEIKNLCAEVKLKPYSAGEKMPKILIVSVSKDVLKFLRMHYKKYLEAMNRDFNGSLILTIRSSSVPDKKGLFVNREREEFLKDLCFPAAIVGRTQEVEDRKDITQVVYLDSKQSYWNEASLKALTCLSNEMLKDNYQFTFFSN</sequence>
<dbReference type="AlphaFoldDB" id="A0A1W0E781"/>